<keyword evidence="2" id="KW-0378">Hydrolase</keyword>
<dbReference type="InterPro" id="IPR014001">
    <property type="entry name" value="Helicase_ATP-bd"/>
</dbReference>
<dbReference type="Proteomes" id="UP000677228">
    <property type="component" value="Unassembled WGS sequence"/>
</dbReference>
<keyword evidence="5" id="KW-0520">NAD</keyword>
<keyword evidence="5" id="KW-0808">Transferase</keyword>
<dbReference type="Proteomes" id="UP000681722">
    <property type="component" value="Unassembled WGS sequence"/>
</dbReference>
<dbReference type="SUPFAM" id="SSF52540">
    <property type="entry name" value="P-loop containing nucleoside triphosphate hydrolases"/>
    <property type="match status" value="1"/>
</dbReference>
<evidence type="ECO:0000256" key="6">
    <source>
        <dbReference type="SAM" id="Coils"/>
    </source>
</evidence>
<evidence type="ECO:0000313" key="14">
    <source>
        <dbReference type="EMBL" id="CAF3907640.1"/>
    </source>
</evidence>
<keyword evidence="6" id="KW-0175">Coiled coil</keyword>
<gene>
    <name evidence="12" type="ORF">GPM918_LOCUS20833</name>
    <name evidence="11" type="ORF">OVA965_LOCUS11648</name>
    <name evidence="14" type="ORF">SRO942_LOCUS20831</name>
    <name evidence="13" type="ORF">TMI583_LOCUS11653</name>
</gene>
<keyword evidence="15" id="KW-1185">Reference proteome</keyword>
<dbReference type="Proteomes" id="UP000682733">
    <property type="component" value="Unassembled WGS sequence"/>
</dbReference>
<dbReference type="Pfam" id="PF00271">
    <property type="entry name" value="Helicase_C"/>
    <property type="match status" value="1"/>
</dbReference>
<dbReference type="InterPro" id="IPR027417">
    <property type="entry name" value="P-loop_NTPase"/>
</dbReference>
<dbReference type="SUPFAM" id="SSF56399">
    <property type="entry name" value="ADP-ribosylation"/>
    <property type="match status" value="1"/>
</dbReference>
<evidence type="ECO:0000313" key="15">
    <source>
        <dbReference type="Proteomes" id="UP000663829"/>
    </source>
</evidence>
<feature type="compositionally biased region" description="Polar residues" evidence="7">
    <location>
        <begin position="255"/>
        <end position="275"/>
    </location>
</feature>
<dbReference type="PROSITE" id="PS51192">
    <property type="entry name" value="HELICASE_ATP_BIND_1"/>
    <property type="match status" value="1"/>
</dbReference>
<keyword evidence="4" id="KW-0067">ATP-binding</keyword>
<sequence length="1837" mass="209759">MTDGQQFNTTIYLSVRQGVYNVQLLTFLRGGKNQDPNPSNKDSLAWIRCRGSTSLDSVTIPSVYESKFQVQLNSWYTCDIKVSDILDQTMNYRRKHVDIDCKHMGKIKLNLHTFTFANDNRTILGFIRWIPKFIANTPHNQTVIKELDNFRTVNQLNPIPLTTKRLEQSVRSKSTTRASPTAVGDGENDEVDPIVNWTSLSVGDDEADDNDDNTRSTVSGTNTGTWSLDDILNNDFEQQNERDDALLTTTASFTEPQVPTPSVNDFINDRTNQPPDRSEQIAIKNASEANNQTEQIEAALKAKNALEVEIEQVTAKLFTLQMQIDKQRTNANQYETESRETLNTACTMLKITQQQLNEKVEREKLINEAVRQISRVEYILPKSNQLILFKLNLLLENLRTLNFPQKEYFKDSIPIMEFHHQNHCTLILKGFPVHHQQLIIILKRLKDLFDRAQSAEDYYKLEINKNVQSLIRIIKRVRPTNSTHWKHYTDSLGKLIHQKCEAYIHKFTNYINDKLTSLLDDCIKNSSRQYQRDLASLTSDYMRDERFVDDVDSLKAAALDEFIRDHILLQQKLTKIVPTKESASTLSKHIEKIKKILTTNSSYKGCNLKQFQMIVPLLQRIMIYYHCFLLQLPLLNASINLLNRIENNTVLTIETSTGSGRSTLLPALLVAEGYDKIIVTQPRRLPCNLISQRVNSMVNDDISERLLNDENLITKNTTLSKYVIFFIDEVHERSINIDLCLALFARLLKMKPELKTKMKLIISSATLDASVPTLYRQISNCSLSEFSLISLSTLHTVDVNRVPNENILDLVQQLYSKRFRHDQILCFVGSTQEVHENCQLLQKITKGAIVAYPLIQSQSAIDQQKYIEQGTVFFSTTVAETSLTFPCLKYVIDTGVINMPVYSLELERTELRETKAAESTTKQRLGRLGRTQPGEYYALYDYKPGEQRKYPVPQICQSELMNIEFSLRKSRLKTSLKELKEYLPDKPDGTYIDDAIAQLQQLGLVSSSSTVLSALRTNRCGRDLIALSSILSVLNTSAILKSITAQYKRPEGDFMTLLKVMDTILFVRDSVPPEQFNVDRVCNAKGLSVVAHIIKQALRRYKNLERAFNLAVEFREDAQTQCGNWENIAKALLEGFSNKVYVSTKILQGKTQQFMKYSVERRASIQPQQSVDETSLTAFIDRSSTLRTGNKGSLPASLIVARDIRYLTAVRSSAILSFVGQLEPSWTEYTFTREFKLNAAEEQKLTSDNIIHKANQQFSQAQIHITNGKLVFRGTSGHILNAELYIRQQLVTELAFTLASDQSNNPNDNLTRNLMTITKMPIDLFGPLRWRWEAERQVKVRTKMNANKGTIDVKTEGLDSQNQVVRKEFMSFLSWLKSCAVIRDPHSGVSPRVLKPQIRDKFLDMEAKIKNITDPDRTSADRWKSLKGPTATRETRMEVVAWISVCEFYCRLEGGFVRDWVVGNYSSRPANLSPKEWIEIQQPGGMPILHKELIPSDLDCHLPALKQFDVEAFLDRLHGYDITAKVFRQDWRYVLLIDENYKTGPFTMDLIEPHIALTHDRIDFDVSNLSLERDFTRDLGMRVDITGGEHAIQLETIVENIRNKHFQVLRPIDGENGPNSSGTVAERIEKMKARGWTQIGKPLAFIPNPPSTYNVVLVPYPYSTTLYQNLVIEMKKISGAQVLSILQIKNPDIEALYQYMKRTISKECPGNDPNERELFHGTGGDAIDGIINRGFDDRYYSQSGAWGRGAYFADDPRKSNGYAPPDPTTRHRVIFYNKVLLGKESVQSTRDDKLGSAPLDHHSVHGIGGWTGFQYHEYIIYRYGQALPYLKITYTAP</sequence>
<keyword evidence="1" id="KW-0547">Nucleotide-binding</keyword>
<feature type="region of interest" description="Disordered" evidence="7">
    <location>
        <begin position="255"/>
        <end position="277"/>
    </location>
</feature>
<dbReference type="GO" id="GO:0004386">
    <property type="term" value="F:helicase activity"/>
    <property type="evidence" value="ECO:0007669"/>
    <property type="project" value="UniProtKB-KW"/>
</dbReference>
<dbReference type="PROSITE" id="PS51194">
    <property type="entry name" value="HELICASE_CTER"/>
    <property type="match status" value="1"/>
</dbReference>
<feature type="region of interest" description="Disordered" evidence="7">
    <location>
        <begin position="166"/>
        <end position="224"/>
    </location>
</feature>
<evidence type="ECO:0000313" key="13">
    <source>
        <dbReference type="EMBL" id="CAF3716354.1"/>
    </source>
</evidence>
<organism evidence="12 15">
    <name type="scientific">Didymodactylos carnosus</name>
    <dbReference type="NCBI Taxonomy" id="1234261"/>
    <lineage>
        <taxon>Eukaryota</taxon>
        <taxon>Metazoa</taxon>
        <taxon>Spiralia</taxon>
        <taxon>Gnathifera</taxon>
        <taxon>Rotifera</taxon>
        <taxon>Eurotatoria</taxon>
        <taxon>Bdelloidea</taxon>
        <taxon>Philodinida</taxon>
        <taxon>Philodinidae</taxon>
        <taxon>Didymodactylos</taxon>
    </lineage>
</organism>
<keyword evidence="3" id="KW-0347">Helicase</keyword>
<dbReference type="Proteomes" id="UP000663829">
    <property type="component" value="Unassembled WGS sequence"/>
</dbReference>
<dbReference type="PANTHER" id="PTHR18934">
    <property type="entry name" value="ATP-DEPENDENT RNA HELICASE"/>
    <property type="match status" value="1"/>
</dbReference>
<dbReference type="OrthoDB" id="10038218at2759"/>
<evidence type="ECO:0000313" key="11">
    <source>
        <dbReference type="EMBL" id="CAF0941208.1"/>
    </source>
</evidence>
<evidence type="ECO:0000256" key="1">
    <source>
        <dbReference type="ARBA" id="ARBA00022741"/>
    </source>
</evidence>
<name>A0A814S6M2_9BILA</name>
<feature type="coiled-coil region" evidence="6">
    <location>
        <begin position="283"/>
        <end position="323"/>
    </location>
</feature>
<dbReference type="EMBL" id="CAJNOQ010006685">
    <property type="protein sequence ID" value="CAF1143976.1"/>
    <property type="molecule type" value="Genomic_DNA"/>
</dbReference>
<evidence type="ECO:0000256" key="5">
    <source>
        <dbReference type="RuleBase" id="RU362114"/>
    </source>
</evidence>
<dbReference type="EC" id="2.4.2.-" evidence="5"/>
<reference evidence="12" key="1">
    <citation type="submission" date="2021-02" db="EMBL/GenBank/DDBJ databases">
        <authorList>
            <person name="Nowell W R."/>
        </authorList>
    </citation>
    <scope>NUCLEOTIDE SEQUENCE</scope>
</reference>
<dbReference type="GO" id="GO:0003723">
    <property type="term" value="F:RNA binding"/>
    <property type="evidence" value="ECO:0007669"/>
    <property type="project" value="TreeGrafter"/>
</dbReference>
<dbReference type="GO" id="GO:0016787">
    <property type="term" value="F:hydrolase activity"/>
    <property type="evidence" value="ECO:0007669"/>
    <property type="project" value="UniProtKB-KW"/>
</dbReference>
<dbReference type="PANTHER" id="PTHR18934:SF99">
    <property type="entry name" value="ATP-DEPENDENT RNA HELICASE DHX37-RELATED"/>
    <property type="match status" value="1"/>
</dbReference>
<evidence type="ECO:0000259" key="8">
    <source>
        <dbReference type="PROSITE" id="PS51059"/>
    </source>
</evidence>
<keyword evidence="5" id="KW-0328">Glycosyltransferase</keyword>
<comment type="caution">
    <text evidence="12">The sequence shown here is derived from an EMBL/GenBank/DDBJ whole genome shotgun (WGS) entry which is preliminary data.</text>
</comment>
<feature type="compositionally biased region" description="Polar residues" evidence="7">
    <location>
        <begin position="215"/>
        <end position="224"/>
    </location>
</feature>
<evidence type="ECO:0000256" key="3">
    <source>
        <dbReference type="ARBA" id="ARBA00022806"/>
    </source>
</evidence>
<proteinExistence type="predicted"/>
<dbReference type="PROSITE" id="PS51059">
    <property type="entry name" value="PARP_CATALYTIC"/>
    <property type="match status" value="1"/>
</dbReference>
<accession>A0A814S6M2</accession>
<dbReference type="EMBL" id="CAJNOK010004546">
    <property type="protein sequence ID" value="CAF0941208.1"/>
    <property type="molecule type" value="Genomic_DNA"/>
</dbReference>
<evidence type="ECO:0000313" key="12">
    <source>
        <dbReference type="EMBL" id="CAF1143976.1"/>
    </source>
</evidence>
<dbReference type="GO" id="GO:0003950">
    <property type="term" value="F:NAD+ poly-ADP-ribosyltransferase activity"/>
    <property type="evidence" value="ECO:0007669"/>
    <property type="project" value="UniProtKB-UniRule"/>
</dbReference>
<dbReference type="InterPro" id="IPR001650">
    <property type="entry name" value="Helicase_C-like"/>
</dbReference>
<evidence type="ECO:0000259" key="10">
    <source>
        <dbReference type="PROSITE" id="PS51194"/>
    </source>
</evidence>
<dbReference type="EMBL" id="CAJOBA010004552">
    <property type="protein sequence ID" value="CAF3716354.1"/>
    <property type="molecule type" value="Genomic_DNA"/>
</dbReference>
<evidence type="ECO:0000256" key="7">
    <source>
        <dbReference type="SAM" id="MobiDB-lite"/>
    </source>
</evidence>
<feature type="domain" description="PARP catalytic" evidence="8">
    <location>
        <begin position="1649"/>
        <end position="1837"/>
    </location>
</feature>
<dbReference type="InterPro" id="IPR012317">
    <property type="entry name" value="Poly(ADP-ribose)pol_cat_dom"/>
</dbReference>
<evidence type="ECO:0000259" key="9">
    <source>
        <dbReference type="PROSITE" id="PS51192"/>
    </source>
</evidence>
<dbReference type="Gene3D" id="3.90.228.10">
    <property type="match status" value="1"/>
</dbReference>
<evidence type="ECO:0000256" key="4">
    <source>
        <dbReference type="ARBA" id="ARBA00022840"/>
    </source>
</evidence>
<dbReference type="Pfam" id="PF00644">
    <property type="entry name" value="PARP"/>
    <property type="match status" value="1"/>
</dbReference>
<protein>
    <recommendedName>
        <fullName evidence="5">Poly [ADP-ribose] polymerase</fullName>
        <shortName evidence="5">PARP</shortName>
        <ecNumber evidence="5">2.4.2.-</ecNumber>
    </recommendedName>
</protein>
<evidence type="ECO:0000256" key="2">
    <source>
        <dbReference type="ARBA" id="ARBA00022801"/>
    </source>
</evidence>
<feature type="domain" description="Helicase ATP-binding" evidence="9">
    <location>
        <begin position="640"/>
        <end position="785"/>
    </location>
</feature>
<dbReference type="Gene3D" id="3.40.50.300">
    <property type="entry name" value="P-loop containing nucleotide triphosphate hydrolases"/>
    <property type="match status" value="3"/>
</dbReference>
<dbReference type="EMBL" id="CAJOBC010006686">
    <property type="protein sequence ID" value="CAF3907640.1"/>
    <property type="molecule type" value="Genomic_DNA"/>
</dbReference>
<feature type="domain" description="Helicase C-terminal" evidence="10">
    <location>
        <begin position="810"/>
        <end position="980"/>
    </location>
</feature>
<dbReference type="GO" id="GO:0005524">
    <property type="term" value="F:ATP binding"/>
    <property type="evidence" value="ECO:0007669"/>
    <property type="project" value="UniProtKB-KW"/>
</dbReference>